<accession>A0A0D1DZP2</accession>
<name>A0A0D1DZP2_MYCMD</name>
<dbReference type="EMBL" id="CM003150">
    <property type="protein sequence ID" value="KIS67995.1"/>
    <property type="molecule type" value="Genomic_DNA"/>
</dbReference>
<dbReference type="VEuPathDB" id="FungiDB:UMAG_04038"/>
<dbReference type="KEGG" id="uma:UMAG_04038"/>
<feature type="compositionally biased region" description="Polar residues" evidence="1">
    <location>
        <begin position="652"/>
        <end position="675"/>
    </location>
</feature>
<feature type="compositionally biased region" description="Basic and acidic residues" evidence="1">
    <location>
        <begin position="867"/>
        <end position="879"/>
    </location>
</feature>
<protein>
    <submittedName>
        <fullName evidence="3">Uncharacterized protein</fullName>
    </submittedName>
</protein>
<evidence type="ECO:0000313" key="4">
    <source>
        <dbReference type="Proteomes" id="UP000000561"/>
    </source>
</evidence>
<feature type="region of interest" description="Disordered" evidence="1">
    <location>
        <begin position="615"/>
        <end position="684"/>
    </location>
</feature>
<feature type="region of interest" description="Disordered" evidence="1">
    <location>
        <begin position="859"/>
        <end position="892"/>
    </location>
</feature>
<gene>
    <name evidence="3" type="ORF">UMAG_04038</name>
</gene>
<proteinExistence type="predicted"/>
<feature type="compositionally biased region" description="Polar residues" evidence="1">
    <location>
        <begin position="881"/>
        <end position="892"/>
    </location>
</feature>
<evidence type="ECO:0000256" key="2">
    <source>
        <dbReference type="SAM" id="SignalP"/>
    </source>
</evidence>
<keyword evidence="4" id="KW-1185">Reference proteome</keyword>
<feature type="signal peptide" evidence="2">
    <location>
        <begin position="1"/>
        <end position="18"/>
    </location>
</feature>
<evidence type="ECO:0000256" key="1">
    <source>
        <dbReference type="SAM" id="MobiDB-lite"/>
    </source>
</evidence>
<evidence type="ECO:0000313" key="3">
    <source>
        <dbReference type="EMBL" id="KIS67995.1"/>
    </source>
</evidence>
<dbReference type="eggNOG" id="ENOG502RDIV">
    <property type="taxonomic scope" value="Eukaryota"/>
</dbReference>
<dbReference type="AlphaFoldDB" id="A0A0D1DZP2"/>
<feature type="chain" id="PRO_5002229790" evidence="2">
    <location>
        <begin position="19"/>
        <end position="1094"/>
    </location>
</feature>
<sequence>MLKLGVLFAIAAFSFAAAGPIKPPDDVAFLSAVSGRASSIRTFSSHETDPLGMKSDNNFHEAVLPAGVQAGLIGLLEKDKQRGRTVLTRREDSVEINAEREAGEFVHSHPVPHVGSEPRIRDLRARRIDNSQQPSQQHPSQQPQQQQWLTRNQVLADLEMTPSEPGAHAIADFLRRRQLLIASINIERTQRQWMTEMYRLYQQRHPTRGSAVNYDNSAALMHEMTFRSGRDRFRDIQPIIDHLLQNERVFGLSGARAAYLEALRSRFQHTEVDMTPTVDELIEIGPAAEMYERIRRWVNNDFGMEEPAVRDHLRARMRRVVHDPLQFIQDFHLLQHVENELDGFVDRVDQAATAARAARVVPQLKKRNLEWQFPSQKGPAKSRKIVLIPRSSDSDRPATLTETMQSLGLGAGDTGAEPIARFWQEDRQLFPPAAPSQATLIDLRNIYRQYQLAHPVRGRAVDIRDDDVLAHLVTEQAGRNRFRDIGRVVRYLTDNANQLGLDQLRVRYLNALQARFEHVHRILTPTPDEIVDRGLERVRAVQPQRTMIYDMGAIVNRVLAFLEVRANLANANFMRVALDSTLLSHLEENLDRLVLDAEARVADRTRVLRRDIQQNEPEGVIEHHEPSSEAITKGTIFETGDAKRRLQPRRVASSTEDGVESSTSEYSAQAQTDRNAPSPDSRRGHLNIERFLRREESLIPLIDRAPNHRQELVNLYRGYQGVVTPRGQDLSLENVRQLVRLMLHDMGRDRFQRMEPILSHLMAQREALQRDQRRLDLVKDLHDRFRETQALMSPTLDDLAREKQRATNGARSDHDSQATLQTIAKATAERSHRAIIKANRFLEDLKLIKFLEEELEDISGPVQSTREASRHLVKRDDKSLASGSEPASQSTAQFTDADRRFILSPLGMSLRDAHARQIAAWRLHEASLLQDRSIPEDLQKSLRDKWLLYRAKFPNLSARSRASSWPTSLHAFIYADEGARFTRANEIITFLLEHSGQLELSQRELDYLLALRSRFAKTDELMRPLPSTLSLSLQGTNPHTQPLIRQQMLHVLSSTRKVRIEAHGRRVGIDSKLLAVFEAEMDYLHELPSVLSRL</sequence>
<dbReference type="InParanoid" id="A0A0D1DZP2"/>
<organism evidence="3 4">
    <name type="scientific">Mycosarcoma maydis</name>
    <name type="common">Corn smut fungus</name>
    <name type="synonym">Ustilago maydis</name>
    <dbReference type="NCBI Taxonomy" id="5270"/>
    <lineage>
        <taxon>Eukaryota</taxon>
        <taxon>Fungi</taxon>
        <taxon>Dikarya</taxon>
        <taxon>Basidiomycota</taxon>
        <taxon>Ustilaginomycotina</taxon>
        <taxon>Ustilaginomycetes</taxon>
        <taxon>Ustilaginales</taxon>
        <taxon>Ustilaginaceae</taxon>
        <taxon>Mycosarcoma</taxon>
    </lineage>
</organism>
<dbReference type="Proteomes" id="UP000000561">
    <property type="component" value="Chromosome 11"/>
</dbReference>
<keyword evidence="2" id="KW-0732">Signal</keyword>
<dbReference type="GeneID" id="23564328"/>
<dbReference type="RefSeq" id="XP_011390481.1">
    <property type="nucleotide sequence ID" value="XM_011392179.1"/>
</dbReference>
<reference evidence="3 4" key="1">
    <citation type="journal article" date="2006" name="Nature">
        <title>Insights from the genome of the biotrophic fungal plant pathogen Ustilago maydis.</title>
        <authorList>
            <person name="Kamper J."/>
            <person name="Kahmann R."/>
            <person name="Bolker M."/>
            <person name="Ma L.J."/>
            <person name="Brefort T."/>
            <person name="Saville B.J."/>
            <person name="Banuett F."/>
            <person name="Kronstad J.W."/>
            <person name="Gold S.E."/>
            <person name="Muller O."/>
            <person name="Perlin M.H."/>
            <person name="Wosten H.A."/>
            <person name="de Vries R."/>
            <person name="Ruiz-Herrera J."/>
            <person name="Reynaga-Pena C.G."/>
            <person name="Snetselaar K."/>
            <person name="McCann M."/>
            <person name="Perez-Martin J."/>
            <person name="Feldbrugge M."/>
            <person name="Basse C.W."/>
            <person name="Steinberg G."/>
            <person name="Ibeas J.I."/>
            <person name="Holloman W."/>
            <person name="Guzman P."/>
            <person name="Farman M."/>
            <person name="Stajich J.E."/>
            <person name="Sentandreu R."/>
            <person name="Gonzalez-Prieto J.M."/>
            <person name="Kennell J.C."/>
            <person name="Molina L."/>
            <person name="Schirawski J."/>
            <person name="Mendoza-Mendoza A."/>
            <person name="Greilinger D."/>
            <person name="Munch K."/>
            <person name="Rossel N."/>
            <person name="Scherer M."/>
            <person name="Vranes M."/>
            <person name="Ladendorf O."/>
            <person name="Vincon V."/>
            <person name="Fuchs U."/>
            <person name="Sandrock B."/>
            <person name="Meng S."/>
            <person name="Ho E.C."/>
            <person name="Cahill M.J."/>
            <person name="Boyce K.J."/>
            <person name="Klose J."/>
            <person name="Klosterman S.J."/>
            <person name="Deelstra H.J."/>
            <person name="Ortiz-Castellanos L."/>
            <person name="Li W."/>
            <person name="Sanchez-Alonso P."/>
            <person name="Schreier P.H."/>
            <person name="Hauser-Hahn I."/>
            <person name="Vaupel M."/>
            <person name="Koopmann E."/>
            <person name="Friedrich G."/>
            <person name="Voss H."/>
            <person name="Schluter T."/>
            <person name="Margolis J."/>
            <person name="Platt D."/>
            <person name="Swimmer C."/>
            <person name="Gnirke A."/>
            <person name="Chen F."/>
            <person name="Vysotskaia V."/>
            <person name="Mannhaupt G."/>
            <person name="Guldener U."/>
            <person name="Munsterkotter M."/>
            <person name="Haase D."/>
            <person name="Oesterheld M."/>
            <person name="Mewes H.W."/>
            <person name="Mauceli E.W."/>
            <person name="DeCaprio D."/>
            <person name="Wade C.M."/>
            <person name="Butler J."/>
            <person name="Young S."/>
            <person name="Jaffe D.B."/>
            <person name="Calvo S."/>
            <person name="Nusbaum C."/>
            <person name="Galagan J."/>
            <person name="Birren B.W."/>
        </authorList>
    </citation>
    <scope>NUCLEOTIDE SEQUENCE [LARGE SCALE GENOMIC DNA]</scope>
    <source>
        <strain evidence="4">DSM 14603 / FGSC 9021 / UM521</strain>
    </source>
</reference>
<dbReference type="OrthoDB" id="2549711at2759"/>